<accession>A0A3Q8X8V7</accession>
<dbReference type="GO" id="GO:0043937">
    <property type="term" value="P:regulation of sporulation"/>
    <property type="evidence" value="ECO:0007669"/>
    <property type="project" value="InterPro"/>
</dbReference>
<dbReference type="GO" id="GO:0046983">
    <property type="term" value="F:protein dimerization activity"/>
    <property type="evidence" value="ECO:0007669"/>
    <property type="project" value="InterPro"/>
</dbReference>
<dbReference type="RefSeq" id="WP_126018584.1">
    <property type="nucleotide sequence ID" value="NZ_CP034437.1"/>
</dbReference>
<dbReference type="AlphaFoldDB" id="A0A3Q8X8V7"/>
<dbReference type="SUPFAM" id="SSF140500">
    <property type="entry name" value="BAS1536-like"/>
    <property type="match status" value="1"/>
</dbReference>
<dbReference type="Pfam" id="PF09388">
    <property type="entry name" value="SpoOE-like"/>
    <property type="match status" value="1"/>
</dbReference>
<dbReference type="InterPro" id="IPR018540">
    <property type="entry name" value="Spo0E-like"/>
</dbReference>
<evidence type="ECO:0000313" key="2">
    <source>
        <dbReference type="Proteomes" id="UP000272528"/>
    </source>
</evidence>
<keyword evidence="2" id="KW-1185">Reference proteome</keyword>
<proteinExistence type="predicted"/>
<reference evidence="2" key="1">
    <citation type="submission" date="2018-12" db="EMBL/GenBank/DDBJ databases">
        <title>Genome sequence of Peanibacillus sp.</title>
        <authorList>
            <person name="Subramani G."/>
            <person name="Srinivasan S."/>
            <person name="Kim M.K."/>
        </authorList>
    </citation>
    <scope>NUCLEOTIDE SEQUENCE [LARGE SCALE GENOMIC DNA]</scope>
    <source>
        <strain evidence="2">18JY67-1</strain>
    </source>
</reference>
<dbReference type="KEGG" id="palb:EJC50_25440"/>
<dbReference type="Proteomes" id="UP000272528">
    <property type="component" value="Chromosome"/>
</dbReference>
<dbReference type="InterPro" id="IPR036638">
    <property type="entry name" value="HLH_DNA-bd_sf"/>
</dbReference>
<dbReference type="Gene3D" id="4.10.280.10">
    <property type="entry name" value="Helix-loop-helix DNA-binding domain"/>
    <property type="match status" value="1"/>
</dbReference>
<dbReference type="EMBL" id="CP034437">
    <property type="protein sequence ID" value="AZN42661.1"/>
    <property type="molecule type" value="Genomic_DNA"/>
</dbReference>
<dbReference type="OrthoDB" id="2973153at2"/>
<sequence>MILTRKTAIVSDSTTAVKDAEELLLEIENLRELLHSTFEHLGMNSPILLVKSQQLDELLNSYNVLLKQRNDIIQT</sequence>
<name>A0A3Q8X8V7_9BACL</name>
<evidence type="ECO:0000313" key="1">
    <source>
        <dbReference type="EMBL" id="AZN42661.1"/>
    </source>
</evidence>
<dbReference type="InterPro" id="IPR037208">
    <property type="entry name" value="Spo0E-like_sf"/>
</dbReference>
<protein>
    <submittedName>
        <fullName evidence="1">Aspartyl-phosphate phosphatase Spo0E family protein</fullName>
    </submittedName>
</protein>
<organism evidence="1 2">
    <name type="scientific">Paenibacillus albus</name>
    <dbReference type="NCBI Taxonomy" id="2495582"/>
    <lineage>
        <taxon>Bacteria</taxon>
        <taxon>Bacillati</taxon>
        <taxon>Bacillota</taxon>
        <taxon>Bacilli</taxon>
        <taxon>Bacillales</taxon>
        <taxon>Paenibacillaceae</taxon>
        <taxon>Paenibacillus</taxon>
    </lineage>
</organism>
<gene>
    <name evidence="1" type="ORF">EJC50_25440</name>
</gene>